<feature type="region of interest" description="Disordered" evidence="1">
    <location>
        <begin position="1"/>
        <end position="26"/>
    </location>
</feature>
<sequence length="125" mass="13334">MASRGSFSQLGPSHHNDSVSSSAPHPLDGRSAGFRIPAICFQSSGFVSRRISCTLLFTNVPQFSLPIIQYSTFTESDQQQIGTSSSPKSDFVVFTSRDPMVQAKSSNLGIVIAFIGATLARACTS</sequence>
<evidence type="ECO:0000313" key="2">
    <source>
        <dbReference type="EMBL" id="GBM35383.1"/>
    </source>
</evidence>
<protein>
    <submittedName>
        <fullName evidence="2">Uncharacterized protein</fullName>
    </submittedName>
</protein>
<proteinExistence type="predicted"/>
<dbReference type="Proteomes" id="UP000499080">
    <property type="component" value="Unassembled WGS sequence"/>
</dbReference>
<dbReference type="AlphaFoldDB" id="A0A4Y2F1W3"/>
<organism evidence="2 3">
    <name type="scientific">Araneus ventricosus</name>
    <name type="common">Orbweaver spider</name>
    <name type="synonym">Epeira ventricosa</name>
    <dbReference type="NCBI Taxonomy" id="182803"/>
    <lineage>
        <taxon>Eukaryota</taxon>
        <taxon>Metazoa</taxon>
        <taxon>Ecdysozoa</taxon>
        <taxon>Arthropoda</taxon>
        <taxon>Chelicerata</taxon>
        <taxon>Arachnida</taxon>
        <taxon>Araneae</taxon>
        <taxon>Araneomorphae</taxon>
        <taxon>Entelegynae</taxon>
        <taxon>Araneoidea</taxon>
        <taxon>Araneidae</taxon>
        <taxon>Araneus</taxon>
    </lineage>
</organism>
<accession>A0A4Y2F1W3</accession>
<feature type="compositionally biased region" description="Polar residues" evidence="1">
    <location>
        <begin position="1"/>
        <end position="11"/>
    </location>
</feature>
<comment type="caution">
    <text evidence="2">The sequence shown here is derived from an EMBL/GenBank/DDBJ whole genome shotgun (WGS) entry which is preliminary data.</text>
</comment>
<evidence type="ECO:0000256" key="1">
    <source>
        <dbReference type="SAM" id="MobiDB-lite"/>
    </source>
</evidence>
<keyword evidence="3" id="KW-1185">Reference proteome</keyword>
<name>A0A4Y2F1W3_ARAVE</name>
<gene>
    <name evidence="2" type="ORF">AVEN_181490_1</name>
</gene>
<reference evidence="2 3" key="1">
    <citation type="journal article" date="2019" name="Sci. Rep.">
        <title>Orb-weaving spider Araneus ventricosus genome elucidates the spidroin gene catalogue.</title>
        <authorList>
            <person name="Kono N."/>
            <person name="Nakamura H."/>
            <person name="Ohtoshi R."/>
            <person name="Moran D.A.P."/>
            <person name="Shinohara A."/>
            <person name="Yoshida Y."/>
            <person name="Fujiwara M."/>
            <person name="Mori M."/>
            <person name="Tomita M."/>
            <person name="Arakawa K."/>
        </authorList>
    </citation>
    <scope>NUCLEOTIDE SEQUENCE [LARGE SCALE GENOMIC DNA]</scope>
</reference>
<dbReference type="OrthoDB" id="10597618at2759"/>
<evidence type="ECO:0000313" key="3">
    <source>
        <dbReference type="Proteomes" id="UP000499080"/>
    </source>
</evidence>
<dbReference type="EMBL" id="BGPR01000784">
    <property type="protein sequence ID" value="GBM35383.1"/>
    <property type="molecule type" value="Genomic_DNA"/>
</dbReference>